<evidence type="ECO:0000313" key="2">
    <source>
        <dbReference type="EMBL" id="AXQ66690.1"/>
    </source>
</evidence>
<name>A0A385E4J0_9CAUD</name>
<organism evidence="2 3">
    <name type="scientific">Vibrio phage vB_VpS_PG07</name>
    <dbReference type="NCBI Taxonomy" id="2301664"/>
    <lineage>
        <taxon>Viruses</taxon>
        <taxon>Duplodnaviria</taxon>
        <taxon>Heunggongvirae</taxon>
        <taxon>Uroviricota</taxon>
        <taxon>Caudoviricetes</taxon>
        <taxon>Demerecviridae</taxon>
        <taxon>Pogseptimavirus</taxon>
        <taxon>Pogseptimavirus PG07</taxon>
    </lineage>
</organism>
<reference evidence="2 3" key="1">
    <citation type="submission" date="2018-07" db="EMBL/GenBank/DDBJ databases">
        <title>Sequencing of PG07.</title>
        <authorList>
            <person name="Ding T."/>
        </authorList>
    </citation>
    <scope>NUCLEOTIDE SEQUENCE [LARGE SCALE GENOMIC DNA]</scope>
</reference>
<evidence type="ECO:0000256" key="1">
    <source>
        <dbReference type="SAM" id="Phobius"/>
    </source>
</evidence>
<keyword evidence="3" id="KW-1185">Reference proteome</keyword>
<keyword evidence="1" id="KW-1133">Transmembrane helix</keyword>
<feature type="transmembrane region" description="Helical" evidence="1">
    <location>
        <begin position="33"/>
        <end position="51"/>
    </location>
</feature>
<accession>A0A385E4J0</accession>
<proteinExistence type="predicted"/>
<dbReference type="RefSeq" id="YP_009808512.1">
    <property type="nucleotide sequence ID" value="NC_048041.1"/>
</dbReference>
<dbReference type="KEGG" id="vg:54999415"/>
<dbReference type="GeneID" id="54999415"/>
<protein>
    <submittedName>
        <fullName evidence="2">Uncharacterized protein</fullName>
    </submittedName>
</protein>
<dbReference type="EMBL" id="MH645904">
    <property type="protein sequence ID" value="AXQ66690.1"/>
    <property type="molecule type" value="Genomic_DNA"/>
</dbReference>
<keyword evidence="1" id="KW-0472">Membrane</keyword>
<evidence type="ECO:0000313" key="3">
    <source>
        <dbReference type="Proteomes" id="UP000263435"/>
    </source>
</evidence>
<sequence length="52" mass="5940">MSKNRGEDKGIGVWVHVPKREENEGWFSKHDNFFAGFLVGASLIFIMALLIF</sequence>
<keyword evidence="1" id="KW-0812">Transmembrane</keyword>
<dbReference type="Proteomes" id="UP000263435">
    <property type="component" value="Segment"/>
</dbReference>